<dbReference type="EMBL" id="JANPWB010000001">
    <property type="protein sequence ID" value="KAJ1217113.1"/>
    <property type="molecule type" value="Genomic_DNA"/>
</dbReference>
<organism evidence="2 3">
    <name type="scientific">Pleurodeles waltl</name>
    <name type="common">Iberian ribbed newt</name>
    <dbReference type="NCBI Taxonomy" id="8319"/>
    <lineage>
        <taxon>Eukaryota</taxon>
        <taxon>Metazoa</taxon>
        <taxon>Chordata</taxon>
        <taxon>Craniata</taxon>
        <taxon>Vertebrata</taxon>
        <taxon>Euteleostomi</taxon>
        <taxon>Amphibia</taxon>
        <taxon>Batrachia</taxon>
        <taxon>Caudata</taxon>
        <taxon>Salamandroidea</taxon>
        <taxon>Salamandridae</taxon>
        <taxon>Pleurodelinae</taxon>
        <taxon>Pleurodeles</taxon>
    </lineage>
</organism>
<name>A0AAV7WSP5_PLEWA</name>
<dbReference type="AlphaFoldDB" id="A0AAV7WSP5"/>
<feature type="region of interest" description="Disordered" evidence="1">
    <location>
        <begin position="59"/>
        <end position="84"/>
    </location>
</feature>
<accession>A0AAV7WSP5</accession>
<dbReference type="Proteomes" id="UP001066276">
    <property type="component" value="Chromosome 1_1"/>
</dbReference>
<sequence>MGGGARRWPGAGPRSGDRIHFAVRPTGIEASTAELRCSCTMVAPSAGMRQHLRAQCTCGPEEEGAGAHQQADPGPGTPAEDCRSPVGPVAHVPIELQGQTPPTGRVMLPAGGPAITRPDGHMNDRPLRYELSPLGPECLHPVRVTGFVGANSCAGKGHTELVWPESGFEVLWLRLGHPTGGLGA</sequence>
<reference evidence="2" key="1">
    <citation type="journal article" date="2022" name="bioRxiv">
        <title>Sequencing and chromosome-scale assembly of the giantPleurodeles waltlgenome.</title>
        <authorList>
            <person name="Brown T."/>
            <person name="Elewa A."/>
            <person name="Iarovenko S."/>
            <person name="Subramanian E."/>
            <person name="Araus A.J."/>
            <person name="Petzold A."/>
            <person name="Susuki M."/>
            <person name="Suzuki K.-i.T."/>
            <person name="Hayashi T."/>
            <person name="Toyoda A."/>
            <person name="Oliveira C."/>
            <person name="Osipova E."/>
            <person name="Leigh N.D."/>
            <person name="Simon A."/>
            <person name="Yun M.H."/>
        </authorList>
    </citation>
    <scope>NUCLEOTIDE SEQUENCE</scope>
    <source>
        <strain evidence="2">20211129_DDA</strain>
        <tissue evidence="2">Liver</tissue>
    </source>
</reference>
<evidence type="ECO:0000256" key="1">
    <source>
        <dbReference type="SAM" id="MobiDB-lite"/>
    </source>
</evidence>
<evidence type="ECO:0000313" key="2">
    <source>
        <dbReference type="EMBL" id="KAJ1217113.1"/>
    </source>
</evidence>
<comment type="caution">
    <text evidence="2">The sequence shown here is derived from an EMBL/GenBank/DDBJ whole genome shotgun (WGS) entry which is preliminary data.</text>
</comment>
<proteinExistence type="predicted"/>
<keyword evidence="3" id="KW-1185">Reference proteome</keyword>
<evidence type="ECO:0000313" key="3">
    <source>
        <dbReference type="Proteomes" id="UP001066276"/>
    </source>
</evidence>
<gene>
    <name evidence="2" type="ORF">NDU88_004708</name>
</gene>
<protein>
    <submittedName>
        <fullName evidence="2">Uncharacterized protein</fullName>
    </submittedName>
</protein>